<feature type="region of interest" description="Disordered" evidence="1">
    <location>
        <begin position="1"/>
        <end position="24"/>
    </location>
</feature>
<evidence type="ECO:0000256" key="1">
    <source>
        <dbReference type="SAM" id="MobiDB-lite"/>
    </source>
</evidence>
<feature type="compositionally biased region" description="Basic and acidic residues" evidence="1">
    <location>
        <begin position="51"/>
        <end position="73"/>
    </location>
</feature>
<gene>
    <name evidence="2" type="ORF">B296_00043441</name>
</gene>
<proteinExistence type="predicted"/>
<dbReference type="EMBL" id="AMZH03010472">
    <property type="protein sequence ID" value="RRT54687.1"/>
    <property type="molecule type" value="Genomic_DNA"/>
</dbReference>
<evidence type="ECO:0000313" key="3">
    <source>
        <dbReference type="Proteomes" id="UP000287651"/>
    </source>
</evidence>
<protein>
    <submittedName>
        <fullName evidence="2">Uncharacterized protein</fullName>
    </submittedName>
</protein>
<feature type="region of interest" description="Disordered" evidence="1">
    <location>
        <begin position="44"/>
        <end position="80"/>
    </location>
</feature>
<accession>A0A426YSI3</accession>
<evidence type="ECO:0000313" key="2">
    <source>
        <dbReference type="EMBL" id="RRT54687.1"/>
    </source>
</evidence>
<comment type="caution">
    <text evidence="2">The sequence shown here is derived from an EMBL/GenBank/DDBJ whole genome shotgun (WGS) entry which is preliminary data.</text>
</comment>
<organism evidence="2 3">
    <name type="scientific">Ensete ventricosum</name>
    <name type="common">Abyssinian banana</name>
    <name type="synonym">Musa ensete</name>
    <dbReference type="NCBI Taxonomy" id="4639"/>
    <lineage>
        <taxon>Eukaryota</taxon>
        <taxon>Viridiplantae</taxon>
        <taxon>Streptophyta</taxon>
        <taxon>Embryophyta</taxon>
        <taxon>Tracheophyta</taxon>
        <taxon>Spermatophyta</taxon>
        <taxon>Magnoliopsida</taxon>
        <taxon>Liliopsida</taxon>
        <taxon>Zingiberales</taxon>
        <taxon>Musaceae</taxon>
        <taxon>Ensete</taxon>
    </lineage>
</organism>
<name>A0A426YSI3_ENSVE</name>
<dbReference type="Proteomes" id="UP000287651">
    <property type="component" value="Unassembled WGS sequence"/>
</dbReference>
<dbReference type="AlphaFoldDB" id="A0A426YSI3"/>
<reference evidence="2 3" key="1">
    <citation type="journal article" date="2014" name="Agronomy (Basel)">
        <title>A Draft Genome Sequence for Ensete ventricosum, the Drought-Tolerant Tree Against Hunger.</title>
        <authorList>
            <person name="Harrison J."/>
            <person name="Moore K.A."/>
            <person name="Paszkiewicz K."/>
            <person name="Jones T."/>
            <person name="Grant M."/>
            <person name="Ambacheew D."/>
            <person name="Muzemil S."/>
            <person name="Studholme D.J."/>
        </authorList>
    </citation>
    <scope>NUCLEOTIDE SEQUENCE [LARGE SCALE GENOMIC DNA]</scope>
</reference>
<sequence length="80" mass="8743">MTSRSLYDLASTGEGIPEDNDLEVLASGPSDYVPTELAKGMTLTLDEPEEDIRPDQGDEGSRRRRTGKAEMKVKGAQKCK</sequence>